<proteinExistence type="predicted"/>
<reference evidence="1" key="1">
    <citation type="journal article" date="2015" name="Nature">
        <title>Complex archaea that bridge the gap between prokaryotes and eukaryotes.</title>
        <authorList>
            <person name="Spang A."/>
            <person name="Saw J.H."/>
            <person name="Jorgensen S.L."/>
            <person name="Zaremba-Niedzwiedzka K."/>
            <person name="Martijn J."/>
            <person name="Lind A.E."/>
            <person name="van Eijk R."/>
            <person name="Schleper C."/>
            <person name="Guy L."/>
            <person name="Ettema T.J."/>
        </authorList>
    </citation>
    <scope>NUCLEOTIDE SEQUENCE</scope>
</reference>
<gene>
    <name evidence="1" type="ORF">LCGC14_1428530</name>
</gene>
<protein>
    <submittedName>
        <fullName evidence="1">Uncharacterized protein</fullName>
    </submittedName>
</protein>
<dbReference type="AlphaFoldDB" id="A0A0F9JPB6"/>
<comment type="caution">
    <text evidence="1">The sequence shown here is derived from an EMBL/GenBank/DDBJ whole genome shotgun (WGS) entry which is preliminary data.</text>
</comment>
<accession>A0A0F9JPB6</accession>
<sequence>MKPKNSPMHPHDCSCCQFLGTYDTHDLYFCSSVNPTVIARFGSDGDYESGLAFGKAPLTDRFMIPHLHVAYLIAQDLGLVGKNNDKKTF</sequence>
<dbReference type="EMBL" id="LAZR01009598">
    <property type="protein sequence ID" value="KKM71654.1"/>
    <property type="molecule type" value="Genomic_DNA"/>
</dbReference>
<organism evidence="1">
    <name type="scientific">marine sediment metagenome</name>
    <dbReference type="NCBI Taxonomy" id="412755"/>
    <lineage>
        <taxon>unclassified sequences</taxon>
        <taxon>metagenomes</taxon>
        <taxon>ecological metagenomes</taxon>
    </lineage>
</organism>
<name>A0A0F9JPB6_9ZZZZ</name>
<evidence type="ECO:0000313" key="1">
    <source>
        <dbReference type="EMBL" id="KKM71654.1"/>
    </source>
</evidence>